<reference evidence="2" key="1">
    <citation type="journal article" date="2014" name="Int. J. Syst. Evol. Microbiol.">
        <title>Complete genome sequence of Corynebacterium casei LMG S-19264T (=DSM 44701T), isolated from a smear-ripened cheese.</title>
        <authorList>
            <consortium name="US DOE Joint Genome Institute (JGI-PGF)"/>
            <person name="Walter F."/>
            <person name="Albersmeier A."/>
            <person name="Kalinowski J."/>
            <person name="Ruckert C."/>
        </authorList>
    </citation>
    <scope>NUCLEOTIDE SEQUENCE</scope>
    <source>
        <strain evidence="2">JCM 3302</strain>
    </source>
</reference>
<dbReference type="EMBL" id="BNBC01000037">
    <property type="protein sequence ID" value="GHE98710.1"/>
    <property type="molecule type" value="Genomic_DNA"/>
</dbReference>
<dbReference type="AlphaFoldDB" id="A0A919ADM1"/>
<keyword evidence="3" id="KW-1185">Reference proteome</keyword>
<feature type="compositionally biased region" description="Basic and acidic residues" evidence="1">
    <location>
        <begin position="15"/>
        <end position="26"/>
    </location>
</feature>
<dbReference type="Proteomes" id="UP000641386">
    <property type="component" value="Unassembled WGS sequence"/>
</dbReference>
<organism evidence="2 3">
    <name type="scientific">Streptomyces spiralis</name>
    <dbReference type="NCBI Taxonomy" id="66376"/>
    <lineage>
        <taxon>Bacteria</taxon>
        <taxon>Bacillati</taxon>
        <taxon>Actinomycetota</taxon>
        <taxon>Actinomycetes</taxon>
        <taxon>Kitasatosporales</taxon>
        <taxon>Streptomycetaceae</taxon>
        <taxon>Streptomyces</taxon>
    </lineage>
</organism>
<name>A0A919ADM1_9ACTN</name>
<reference evidence="2" key="2">
    <citation type="submission" date="2020-09" db="EMBL/GenBank/DDBJ databases">
        <authorList>
            <person name="Sun Q."/>
            <person name="Ohkuma M."/>
        </authorList>
    </citation>
    <scope>NUCLEOTIDE SEQUENCE</scope>
    <source>
        <strain evidence="2">JCM 3302</strain>
    </source>
</reference>
<sequence>MLAGTPEAAFCGLDPGKDRKGTRSDGEAFTEDIAPQIVRH</sequence>
<protein>
    <submittedName>
        <fullName evidence="2">Uncharacterized protein</fullName>
    </submittedName>
</protein>
<accession>A0A919ADM1</accession>
<gene>
    <name evidence="2" type="ORF">GCM10014715_63640</name>
</gene>
<evidence type="ECO:0000313" key="3">
    <source>
        <dbReference type="Proteomes" id="UP000641386"/>
    </source>
</evidence>
<evidence type="ECO:0000313" key="2">
    <source>
        <dbReference type="EMBL" id="GHE98710.1"/>
    </source>
</evidence>
<feature type="region of interest" description="Disordered" evidence="1">
    <location>
        <begin position="1"/>
        <end position="40"/>
    </location>
</feature>
<evidence type="ECO:0000256" key="1">
    <source>
        <dbReference type="SAM" id="MobiDB-lite"/>
    </source>
</evidence>
<comment type="caution">
    <text evidence="2">The sequence shown here is derived from an EMBL/GenBank/DDBJ whole genome shotgun (WGS) entry which is preliminary data.</text>
</comment>
<dbReference type="RefSeq" id="WP_268256759.1">
    <property type="nucleotide sequence ID" value="NZ_BNBC01000037.1"/>
</dbReference>
<proteinExistence type="predicted"/>